<dbReference type="AlphaFoldDB" id="A0A1I4ZT62"/>
<proteinExistence type="predicted"/>
<dbReference type="EMBL" id="FOVP01000004">
    <property type="protein sequence ID" value="SFN53190.1"/>
    <property type="molecule type" value="Genomic_DNA"/>
</dbReference>
<evidence type="ECO:0000313" key="1">
    <source>
        <dbReference type="EMBL" id="SFN53190.1"/>
    </source>
</evidence>
<reference evidence="2" key="1">
    <citation type="submission" date="2016-10" db="EMBL/GenBank/DDBJ databases">
        <authorList>
            <person name="Varghese N."/>
            <person name="Submissions S."/>
        </authorList>
    </citation>
    <scope>NUCLEOTIDE SEQUENCE [LARGE SCALE GENOMIC DNA]</scope>
    <source>
        <strain evidence="2">DSM 28463</strain>
    </source>
</reference>
<gene>
    <name evidence="1" type="ORF">SAMN04487859_10477</name>
</gene>
<dbReference type="STRING" id="1005928.SAMN04487859_10477"/>
<keyword evidence="2" id="KW-1185">Reference proteome</keyword>
<evidence type="ECO:0000313" key="2">
    <source>
        <dbReference type="Proteomes" id="UP000198599"/>
    </source>
</evidence>
<dbReference type="RefSeq" id="WP_143076300.1">
    <property type="nucleotide sequence ID" value="NZ_FOVP01000004.1"/>
</dbReference>
<accession>A0A1I4ZT62</accession>
<name>A0A1I4ZT62_9RHOB</name>
<protein>
    <submittedName>
        <fullName evidence="1">Uncharacterized protein</fullName>
    </submittedName>
</protein>
<organism evidence="1 2">
    <name type="scientific">Roseovarius lutimaris</name>
    <dbReference type="NCBI Taxonomy" id="1005928"/>
    <lineage>
        <taxon>Bacteria</taxon>
        <taxon>Pseudomonadati</taxon>
        <taxon>Pseudomonadota</taxon>
        <taxon>Alphaproteobacteria</taxon>
        <taxon>Rhodobacterales</taxon>
        <taxon>Roseobacteraceae</taxon>
        <taxon>Roseovarius</taxon>
    </lineage>
</organism>
<sequence length="217" mass="23048">MNNFCEKEAFFTQNTSPKTFKRVRMLVCTGIFALILPASLMACPAKPPTDFTDFIESEIPTGPVGDSAEVDIQINGLVANGSAAGDSCGAAILLPEGMTAIAVRAINEETGKPAGFEEFRLDARASRNFCGGKVKGCVAFVAKVGKSGLKEGTPIRLVVETLAENLRRPGDTAQLAGRVARDAVVMLGGADAKHQPYHHLSVFRLPGLRVTLSDSRK</sequence>
<dbReference type="Proteomes" id="UP000198599">
    <property type="component" value="Unassembled WGS sequence"/>
</dbReference>